<dbReference type="Pfam" id="PF09946">
    <property type="entry name" value="DUF2178"/>
    <property type="match status" value="1"/>
</dbReference>
<dbReference type="EMBL" id="CP047591">
    <property type="protein sequence ID" value="QHI71599.1"/>
    <property type="molecule type" value="Genomic_DNA"/>
</dbReference>
<feature type="transmembrane region" description="Helical" evidence="1">
    <location>
        <begin position="108"/>
        <end position="134"/>
    </location>
</feature>
<dbReference type="KEGG" id="amic:Ami3637_03670"/>
<keyword evidence="1" id="KW-0812">Transmembrane</keyword>
<protein>
    <submittedName>
        <fullName evidence="2">DUF2178 domain-containing protein</fullName>
    </submittedName>
</protein>
<accession>A0A6P1MA77</accession>
<dbReference type="Proteomes" id="UP000463883">
    <property type="component" value="Chromosome"/>
</dbReference>
<feature type="transmembrane region" description="Helical" evidence="1">
    <location>
        <begin position="9"/>
        <end position="28"/>
    </location>
</feature>
<feature type="transmembrane region" description="Helical" evidence="1">
    <location>
        <begin position="34"/>
        <end position="52"/>
    </location>
</feature>
<evidence type="ECO:0000313" key="2">
    <source>
        <dbReference type="EMBL" id="QHI71599.1"/>
    </source>
</evidence>
<keyword evidence="1" id="KW-1133">Transmembrane helix</keyword>
<name>A0A6P1MA77_9FIRM</name>
<organism evidence="2 3">
    <name type="scientific">Aminipila terrae</name>
    <dbReference type="NCBI Taxonomy" id="2697030"/>
    <lineage>
        <taxon>Bacteria</taxon>
        <taxon>Bacillati</taxon>
        <taxon>Bacillota</taxon>
        <taxon>Clostridia</taxon>
        <taxon>Peptostreptococcales</taxon>
        <taxon>Anaerovoracaceae</taxon>
        <taxon>Aminipila</taxon>
    </lineage>
</organism>
<proteinExistence type="predicted"/>
<dbReference type="InterPro" id="IPR019235">
    <property type="entry name" value="DUF2178_TM"/>
</dbReference>
<dbReference type="AlphaFoldDB" id="A0A6P1MA77"/>
<keyword evidence="3" id="KW-1185">Reference proteome</keyword>
<dbReference type="RefSeq" id="WP_162361373.1">
    <property type="nucleotide sequence ID" value="NZ_CP047591.1"/>
</dbReference>
<gene>
    <name evidence="2" type="ORF">Ami3637_03670</name>
</gene>
<evidence type="ECO:0000313" key="3">
    <source>
        <dbReference type="Proteomes" id="UP000463883"/>
    </source>
</evidence>
<keyword evidence="1" id="KW-0472">Membrane</keyword>
<evidence type="ECO:0000256" key="1">
    <source>
        <dbReference type="SAM" id="Phobius"/>
    </source>
</evidence>
<feature type="transmembrane region" description="Helical" evidence="1">
    <location>
        <begin position="82"/>
        <end position="102"/>
    </location>
</feature>
<reference evidence="2 3" key="1">
    <citation type="submission" date="2020-01" db="EMBL/GenBank/DDBJ databases">
        <title>Genomic analysis of Aminipila sp. CBA3637.</title>
        <authorList>
            <person name="Kim Y.B."/>
            <person name="Roh S.W."/>
        </authorList>
    </citation>
    <scope>NUCLEOTIDE SEQUENCE [LARGE SCALE GENOMIC DNA]</scope>
    <source>
        <strain evidence="2 3">CBA3637</strain>
    </source>
</reference>
<sequence length="138" mass="15785">MKIYDKKKLVYGIMSLLLGLTLLAFGFLKGFDAKSIILCILMLLIGAGEFFISINKETAKKEHIEEFDERNRLILLTSTSRAFHIAKNINFVLMLFFLIVGAKHEAQLIMGVGMGFAFSFSVMMFTDIFSSFYYEKHM</sequence>